<dbReference type="InterPro" id="IPR000152">
    <property type="entry name" value="EGF-type_Asp/Asn_hydroxyl_site"/>
</dbReference>
<feature type="domain" description="Ig-like" evidence="15">
    <location>
        <begin position="3306"/>
        <end position="3396"/>
    </location>
</feature>
<feature type="domain" description="Ig-like" evidence="15">
    <location>
        <begin position="2071"/>
        <end position="2157"/>
    </location>
</feature>
<keyword evidence="7" id="KW-0677">Repeat</keyword>
<evidence type="ECO:0000256" key="11">
    <source>
        <dbReference type="ARBA" id="ARBA00023319"/>
    </source>
</evidence>
<feature type="domain" description="Ig-like" evidence="15">
    <location>
        <begin position="2934"/>
        <end position="3019"/>
    </location>
</feature>
<evidence type="ECO:0000256" key="5">
    <source>
        <dbReference type="ARBA" id="ARBA00022606"/>
    </source>
</evidence>
<dbReference type="FunFam" id="2.60.40.10:FF:000032">
    <property type="entry name" value="palladin isoform X1"/>
    <property type="match status" value="6"/>
</dbReference>
<dbReference type="FunFam" id="2.10.25.10:FF:000119">
    <property type="entry name" value="vitamin K-dependent protein S"/>
    <property type="match status" value="1"/>
</dbReference>
<dbReference type="FunFam" id="2.10.25.10:FF:000352">
    <property type="entry name" value="Hemicentin 1"/>
    <property type="match status" value="1"/>
</dbReference>
<dbReference type="SUPFAM" id="SSF57196">
    <property type="entry name" value="EGF/Laminin"/>
    <property type="match status" value="3"/>
</dbReference>
<keyword evidence="4 12" id="KW-0245">EGF-like domain</keyword>
<keyword evidence="9 12" id="KW-1015">Disulfide bond</keyword>
<dbReference type="InterPro" id="IPR006605">
    <property type="entry name" value="G2_nidogen/fibulin_G2F"/>
</dbReference>
<dbReference type="FunFam" id="2.60.40.10:FF:000285">
    <property type="entry name" value="Hemicentin 1"/>
    <property type="match status" value="2"/>
</dbReference>
<dbReference type="Proteomes" id="UP001295444">
    <property type="component" value="Chromosome 09"/>
</dbReference>
<evidence type="ECO:0000256" key="9">
    <source>
        <dbReference type="ARBA" id="ARBA00023157"/>
    </source>
</evidence>
<dbReference type="PANTHER" id="PTHR10075:SF100">
    <property type="entry name" value="FASCICLIN-2"/>
    <property type="match status" value="1"/>
</dbReference>
<feature type="domain" description="Ig-like" evidence="15">
    <location>
        <begin position="3494"/>
        <end position="3580"/>
    </location>
</feature>
<dbReference type="InterPro" id="IPR003598">
    <property type="entry name" value="Ig_sub2"/>
</dbReference>
<dbReference type="FunFam" id="2.60.40.10:FF:001348">
    <property type="entry name" value="Hemicentin 2"/>
    <property type="match status" value="1"/>
</dbReference>
<feature type="domain" description="Ig-like" evidence="15">
    <location>
        <begin position="512"/>
        <end position="595"/>
    </location>
</feature>
<dbReference type="PROSITE" id="PS50993">
    <property type="entry name" value="NIDOGEN_G2"/>
    <property type="match status" value="1"/>
</dbReference>
<feature type="domain" description="Ig-like" evidence="15">
    <location>
        <begin position="1617"/>
        <end position="1692"/>
    </location>
</feature>
<feature type="domain" description="Ig-like" evidence="15">
    <location>
        <begin position="1154"/>
        <end position="1240"/>
    </location>
</feature>
<evidence type="ECO:0000256" key="2">
    <source>
        <dbReference type="ARBA" id="ARBA00022525"/>
    </source>
</evidence>
<evidence type="ECO:0000256" key="10">
    <source>
        <dbReference type="ARBA" id="ARBA00023180"/>
    </source>
</evidence>
<dbReference type="InterPro" id="IPR018097">
    <property type="entry name" value="EGF_Ca-bd_CS"/>
</dbReference>
<feature type="domain" description="Nidogen G2 beta-barrel" evidence="16">
    <location>
        <begin position="3882"/>
        <end position="4104"/>
    </location>
</feature>
<dbReference type="SMART" id="SM00179">
    <property type="entry name" value="EGF_CA"/>
    <property type="match status" value="8"/>
</dbReference>
<feature type="signal peptide" evidence="13">
    <location>
        <begin position="1"/>
        <end position="23"/>
    </location>
</feature>
<dbReference type="SUPFAM" id="SSF48726">
    <property type="entry name" value="Immunoglobulin"/>
    <property type="match status" value="36"/>
</dbReference>
<evidence type="ECO:0000256" key="3">
    <source>
        <dbReference type="ARBA" id="ARBA00022530"/>
    </source>
</evidence>
<feature type="chain" id="PRO_5041902922" evidence="13">
    <location>
        <begin position="24"/>
        <end position="4632"/>
    </location>
</feature>
<feature type="domain" description="Ig-like" evidence="15">
    <location>
        <begin position="965"/>
        <end position="1049"/>
    </location>
</feature>
<dbReference type="InterPro" id="IPR049883">
    <property type="entry name" value="NOTCH1_EGF-like"/>
</dbReference>
<feature type="domain" description="Ig-like" evidence="15">
    <location>
        <begin position="1245"/>
        <end position="1332"/>
    </location>
</feature>
<feature type="domain" description="Ig-like" evidence="15">
    <location>
        <begin position="3678"/>
        <end position="3764"/>
    </location>
</feature>
<dbReference type="PROSITE" id="PS00010">
    <property type="entry name" value="ASX_HYDROXYL"/>
    <property type="match status" value="5"/>
</dbReference>
<feature type="domain" description="Ig-like" evidence="15">
    <location>
        <begin position="874"/>
        <end position="960"/>
    </location>
</feature>
<feature type="domain" description="Ig-like" evidence="15">
    <location>
        <begin position="2838"/>
        <end position="2929"/>
    </location>
</feature>
<feature type="domain" description="Ig-like" evidence="15">
    <location>
        <begin position="690"/>
        <end position="773"/>
    </location>
</feature>
<dbReference type="GO" id="GO:0005509">
    <property type="term" value="F:calcium ion binding"/>
    <property type="evidence" value="ECO:0007669"/>
    <property type="project" value="InterPro"/>
</dbReference>
<feature type="disulfide bond" evidence="12">
    <location>
        <begin position="4206"/>
        <end position="4216"/>
    </location>
</feature>
<dbReference type="Pfam" id="PF07645">
    <property type="entry name" value="EGF_CA"/>
    <property type="match status" value="6"/>
</dbReference>
<dbReference type="SMART" id="SM00408">
    <property type="entry name" value="IGc2"/>
    <property type="match status" value="36"/>
</dbReference>
<dbReference type="InterPro" id="IPR000742">
    <property type="entry name" value="EGF"/>
</dbReference>
<dbReference type="Gene3D" id="2.10.25.10">
    <property type="entry name" value="Laminin"/>
    <property type="match status" value="8"/>
</dbReference>
<feature type="domain" description="Ig-like" evidence="15">
    <location>
        <begin position="1337"/>
        <end position="1423"/>
    </location>
</feature>
<keyword evidence="8" id="KW-0106">Calcium</keyword>
<name>A0AAD1T0G1_PELCU</name>
<feature type="disulfide bond" evidence="12">
    <location>
        <begin position="4121"/>
        <end position="4131"/>
    </location>
</feature>
<dbReference type="InterPro" id="IPR036179">
    <property type="entry name" value="Ig-like_dom_sf"/>
</dbReference>
<dbReference type="InterPro" id="IPR013098">
    <property type="entry name" value="Ig_I-set"/>
</dbReference>
<dbReference type="PANTHER" id="PTHR10075">
    <property type="entry name" value="BASIGIN RELATED"/>
    <property type="match status" value="1"/>
</dbReference>
<dbReference type="FunFam" id="2.10.25.10:FF:000210">
    <property type="entry name" value="Hemicentin 1"/>
    <property type="match status" value="1"/>
</dbReference>
<feature type="domain" description="EGF-like" evidence="14">
    <location>
        <begin position="4431"/>
        <end position="4470"/>
    </location>
</feature>
<dbReference type="Gene3D" id="3.40.50.410">
    <property type="entry name" value="von Willebrand factor, type A domain"/>
    <property type="match status" value="1"/>
</dbReference>
<keyword evidence="2" id="KW-0964">Secreted</keyword>
<dbReference type="InterPro" id="IPR013106">
    <property type="entry name" value="Ig_V-set"/>
</dbReference>
<feature type="domain" description="Ig-like" evidence="15">
    <location>
        <begin position="1430"/>
        <end position="1519"/>
    </location>
</feature>
<dbReference type="FunFam" id="2.10.25.10:FF:000385">
    <property type="entry name" value="Hemicentin 1"/>
    <property type="match status" value="1"/>
</dbReference>
<dbReference type="InterPro" id="IPR009030">
    <property type="entry name" value="Growth_fac_rcpt_cys_sf"/>
</dbReference>
<organism evidence="17 18">
    <name type="scientific">Pelobates cultripes</name>
    <name type="common">Western spadefoot toad</name>
    <dbReference type="NCBI Taxonomy" id="61616"/>
    <lineage>
        <taxon>Eukaryota</taxon>
        <taxon>Metazoa</taxon>
        <taxon>Chordata</taxon>
        <taxon>Craniata</taxon>
        <taxon>Vertebrata</taxon>
        <taxon>Euteleostomi</taxon>
        <taxon>Amphibia</taxon>
        <taxon>Batrachia</taxon>
        <taxon>Anura</taxon>
        <taxon>Pelobatoidea</taxon>
        <taxon>Pelobatidae</taxon>
        <taxon>Pelobates</taxon>
    </lineage>
</organism>
<feature type="domain" description="Ig-like" evidence="15">
    <location>
        <begin position="3585"/>
        <end position="3669"/>
    </location>
</feature>
<dbReference type="Pfam" id="PF07679">
    <property type="entry name" value="I-set"/>
    <property type="match status" value="24"/>
</dbReference>
<feature type="domain" description="Ig-like" evidence="15">
    <location>
        <begin position="1056"/>
        <end position="1151"/>
    </location>
</feature>
<dbReference type="SUPFAM" id="SSF53300">
    <property type="entry name" value="vWA-like"/>
    <property type="match status" value="1"/>
</dbReference>
<dbReference type="FunFam" id="2.60.40.10:FF:000130">
    <property type="entry name" value="Hemicentin 1"/>
    <property type="match status" value="17"/>
</dbReference>
<dbReference type="SMART" id="SM00181">
    <property type="entry name" value="EGF"/>
    <property type="match status" value="8"/>
</dbReference>
<feature type="domain" description="EGF-like" evidence="14">
    <location>
        <begin position="4282"/>
        <end position="4317"/>
    </location>
</feature>
<feature type="domain" description="Ig-like" evidence="15">
    <location>
        <begin position="2535"/>
        <end position="2626"/>
    </location>
</feature>
<dbReference type="EMBL" id="OW240920">
    <property type="protein sequence ID" value="CAH2316004.1"/>
    <property type="molecule type" value="Genomic_DNA"/>
</dbReference>
<dbReference type="Gene3D" id="2.60.40.10">
    <property type="entry name" value="Immunoglobulins"/>
    <property type="match status" value="36"/>
</dbReference>
<dbReference type="SUPFAM" id="SSF57184">
    <property type="entry name" value="Growth factor receptor domain"/>
    <property type="match status" value="2"/>
</dbReference>
<dbReference type="FunFam" id="2.10.25.10:FF:000010">
    <property type="entry name" value="Pro-epidermal growth factor"/>
    <property type="match status" value="1"/>
</dbReference>
<comment type="caution">
    <text evidence="12">Lacks conserved residue(s) required for the propagation of feature annotation.</text>
</comment>
<dbReference type="PROSITE" id="PS01186">
    <property type="entry name" value="EGF_2"/>
    <property type="match status" value="3"/>
</dbReference>
<feature type="domain" description="Ig-like" evidence="15">
    <location>
        <begin position="3026"/>
        <end position="3111"/>
    </location>
</feature>
<evidence type="ECO:0000259" key="16">
    <source>
        <dbReference type="PROSITE" id="PS50993"/>
    </source>
</evidence>
<evidence type="ECO:0000259" key="14">
    <source>
        <dbReference type="PROSITE" id="PS50026"/>
    </source>
</evidence>
<evidence type="ECO:0000313" key="17">
    <source>
        <dbReference type="EMBL" id="CAH2316004.1"/>
    </source>
</evidence>
<gene>
    <name evidence="17" type="ORF">PECUL_23A022821</name>
</gene>
<sequence length="4632" mass="503253">MGMGAGNVCLVLLPIFLAQVGKADPQNDAAPSLAFVFDVTGSMYDDLRQVIEGASRILERTLNRRTKAISSYVLVPFHDPEIGPVTITTDPEKFKRELKELYVQGGGDCPEMSVGAIKMAVEVSHPGSYIYVFTDARAKDYRKKQEVLQLLQLKQSQVVFVLTGDCGDRSHQGYRVYEEIAATSSGQIFHLDKQQVNEVLKWVEEAIQASKVHLLSTNHEAAGERTWEIPFDPSLKEVTISLSGPEPQIQVTDPTGRVLSVSQGLEELLQIPNSAHVLGLKPTVPGTWSIKIGSSGRHTLRVTGVSTLDFRAAFSTTAVIDPSRVIERPIQGIPISALINCTGLSPPGKVDTLDLTRVSGERLLSLSAQRLPYKRSKQLWAVPQFQAPKESFFMKVHGTDRDGYRFQRLSNVAYTSIIPDVPTVVMPSNIQGYHLHPLPIPCTVHSDIPFRLRFSKDGERLGEEQLFIESGNATWEIPSASGRHEGVYVCTAISKAGASYALTKVSVADPPPTISLFRNYTASLGDLIVLSCHVLDDVRFNLTWEYDRRAPREGRLQILPNSSLEIQNVQSSDAGQYLCTARNNHGTSTASVWLSVQEPPRIQIESSATQLSHGGEVRIHCEVSGHPEPHISWKHGDTFLSSDSRYTITEDHSLLIKEASIEDAGNYSCVASNDLGTDEQSVMLTYMERPKTTAVKSSMQVPVGEKAVLECSTEGLPPPLIVWYKGDQELAGPLSGSRNGQLTLQEVKEEDAGEYTCVASNEAGTSSDVIQLEVGTPPQFTDFPHDVEVEVGETVLLTCSADGTPTPHVTWAKLDEGPVEPSDTTEIIDSPGVNTVHIKVAKPDDAGVYVCEARNPYGWVQAEILLSVTGLVPPQLAAASSVVTVAEGHPVSLPCTITAGNPRPVQRWLKDLNTLQFQWRHSVDGEGALHIEPVLSEDAGSYVCELTNAAGSANHTFILHVHVAPSITLGPPEYTTQEGRAVTLQCHTKGQPFPTITWAKGESALNIESTHYHVNKDGSLVIALPSWADSGHYTCTATNPAGTTSRSMQLFVNTKPRISVNGSHDLSVPINVVAAMGSEIILPCQVNGNPLPVVSWRKDSLPLPIISARHNMLPSWSLKLTELRVMDSGYYTCFASNTAGNTSLTYNVEVQVPPRVHPGPKILKALLGHTLTLPCLAYGDPMPRLSWYKNAEALRVGGQDSLPGPDGSISVLEVQLSDSGSYRCAASSSAGSDSLEFRLEVLESPNFDDGSDVLLEQTAYEPVILPCPVRGSPTPQIRWLKNGIALTGNVPGMTQLGNGSLMIDIALPSHSGDYICLATNEAGSARRKTKLVVYAPPRIFDDGQGQNISVMANQPLILGCEVTGVPFPTISWSKDSKTLTEVPGISQQASGQSLRFHRIRNHDAGLYTCRAVNRAGETHRSFNIIVLVPPTIYGAGQIQDITARDGSNIELHCKVSGVPKPQVEWSKGGQPLSLGDSHIQLLEGGQLLRVNGSRFSDQGKYQCLAFNHAGQQVKDFNLRVHTPPTIWASNETTEVASLLHGSVELKCEARGSPSPGITWFKDRRPIVSSSKATYKDSGKSLQLSRVQLSDVGTYTCRANNHAGTAEKSYRLEVYIAPDIEGGGGKPVSTKAVLGHSLVLECSASGHPPPVLSWLKDGLMVSERDGLQIKDGGRTLHIEPVTESTQGTFTCIAISLAGENVLHYSVIVLEPPKVLIGEGSSLTKMTINEPLILSCHVTGYPAPKVSWLRNDQRIMEQDDVEILDGGKTLAIQQVQHGHSGQYTCKADSDAGSAEATVDVSVQELPVVTITGGNSVYATFREPLVLECQVSGTPPPTLSWWKDGIPLPSSGAKLQIKSISLDDEGVYTCVATNPAGEGRQDVFLNVLVPPNIEPTDVNHTVVENLPASLECLISGSPFPLVSWYRGEELITAMPGITLLNEGRILQIERAQRSDSGEYRCVASNTVGTSELLYTLDVYVPPKIAPMTDLATFLANEDVWLECNATGVPEPTIMWLKDKIPVSTANAGLQILEQGRLLSLSAAHVSDSGVYTCVAVNPAGEDSRDTELQVYVPPSIVGEELNTTVIVNQPFILECESSAIPPPIISWLKDGRPLLKRPGVQITEDGRYLQIEHAHLRDAGRYTCEASNDAGRSEKHYNVIIWVTPSFSTSLGPPQSVIAGQSVSFTCECHGFPSPLLTWNKNGSPLEADDSRLTTVSAGGRLLQISKVQVSDEGSYTCVCNNEAGSSQQDYWLEVYALPLITSSSTVPKQVSANKDSHIKMECIVSGKPTPSITWLKDGYPIGSGQDLVLNNRGQQLSIPKVQLSHSGRYVCVAVNAAGQTDMKYDLSVQVPPEVNHKETTNVAIALHGTFTLTCDATGMPPPIITWKRNNSSVSQGVNMQIQSGGRVLKLTHVQVQDGGLYTCLVTNAAGQAQKDFIVDILVPPSIDNEEENEDLRVTVGQPVLLQCRVYGHPKPQITWFRDSQPLQSGDGLRISPDGSELHIDSASIFTAGHYTCMATNAVAEKRKHFVLTILVSPTISGAIDDGDMEDVIVLFNNPLSLICEALGFPIPTVTWLKNGVPFQDSSNLRVLPGGHGLQILNAQEEDAGQYTCLVNNEVGEAIKNYEVKVFIPPQIKRDNSTEDVGIKQVKTKVNSSLTLHCESRAVPKPSIHWYKDGQLLESTPTVQILRDGQLLQIHPIRISDSGRYACVATNVAGEDEQEFYVNVQVPPIFHRPGSTSAALELAFREDDEEELTEHREVVANNPISLYCDTNAIPPPTLTWYKDGQTISPSDGVLVLLDGRILQIPMARAEHAGKYTCEATNEAGEDRLHYELVILTPPVVVGETDDLIQEVSVIYNQTVELHCLATGIPPPTITWLRSGVIMNTDDRYHILEDGKVLKILSVQVSDIDSYVCVAENPAGFAERLFTLTVHVPPRILGANPENVSAVLHSSLSLLCDVQSHPTPEITWYKDDQILLPSKGVFIMPGGQVLQIARAQLSNQGRYTCRAENPAGFHEKLINLFIHVPPSIKEPPNGQKETVLRLGETLILQCESNAVPEPSVTWYKNGQVLLDGNGVLIQKNGQKLEIQDIKTSDKGLYTCKVTNVAGEVELTFTVIIQTPASIAHPQNETIQLILGNSIVLSCEVEGSPTPKVTWLKDGEVLERATEWGVIARGSRLQINRVQASHAGQYTCVAQNHLSEARKHFLLLVQVAPRILGSEIPSERIIQEKREVSLECKAEGTPAPQILWLKDGKPLELILNENIQISPDGSMLLLKRVQDSDSGQYTCIARNGAGEDTKVFVLNILVPPVFESSSNVSETLSSVPGGQVTLECHASGSLPMQLTWLKNGIQLPTSRFIRISSGGRILRISQLQASDSGTYTCVATSQAGIAEKSYILHVESLPVVERSESTEEVTALKGASVTFTCEAHGTPLPSLSWEKDGEPLNLQSNMLPNGLGSRLYLESAHAADSGLYSCVAQSTAGRVSKHFSLSVLEPPQIEGPAIPAEVSVLPDGQLELQCNAAGVPIPDITWEKDGRPLSRPALLSRNGTVLRIERVKAEDGGIYVCLATNNAGRDSRATWVRMKVPPSVIGTSEPRSLSVSVGGQLVLECRVEADPVPTILWFRGDSPLQTDGRVQILSKGRFVQIYNIRASDSGEYTCIATNPAGKASLHFIVEMQIAPMIHPGPSVVSASVNQTAVLSCRMEGIPTPTVTWRKDGIPLSVEMSRLEFLTDGSLRIAQALLQDSGYYLCAVSNSAGLARRGIELRVFVNGGFSEWQEWSHCTRTCGQGVQERIRTCTNPPPTNGGRPCMGRDVDVRSCQLPPCPVDGAWTNWGSWSLCSATCGEGVRQRTRSCFSPPPQNGGKACAGKDLETEPCQLLPCQVFPSRVRASLIGIINDKDFGISSLSANMTEDPLSRTTYITSSIENIPPTVGPLMKVLISVIAPLYWTAAFPQDDATNGFSLTKGVFRKESQVEFATGELLRITHIARGLDTEGTLWFDIVINGFVPESVISSDVILQDFIENYIQTAGGQVNGWASPTLAKDGTFLSLRCNHTVEYNASLGHQRKLTQQVHVGSIRSTYLPGSEELRFQLKASVRQGMNGGACPAGFLQTGDSYCTDEDECETHMPCSHICHNVLGSFSCSCPSGYMLSSDRKNCRDVDECGLGSHHCKAGQECVNVAGSYQCVLRCGPGFRPNTEGTVCEDIDECAQSSPCQQRCLNNIGSYRCACDPGYQLKGTRCTDINECLRGVCQPQQHCKNTVGSYQCIDNCPAGTTRTESGTCNDIDECRDGSHMCRYNQLCENTVGGYRCACPRGYRSQGVGRPCLDINECQQVPKACAYQCQNLAGSYKCLCPPGKHLLADGRSCAGLENLRNNSAFGHSGTQLEATVNNGRIHGNNIYTWLSFGQNNNLLGQSSTARCPAGFMRRNGVCTDIDECHQRSPCQHECRNTEGSYQCLCPSGYRLLPNNRNCQDIDECAEQRVKCGPNQMCFNTRGGYQCLDTPCPAMYTRGPTPGTCYRRCVSDCSSGGPYSLQYKLLTLPYGIPPNQDVIRLSAFSEGGVLQNQTSFTALEQDSSTPFAIRDEGGHGIIYTLRALNTSGVYRMKVQAVTNGEQQGVRYQSVFIIFISVSPYPY</sequence>
<dbReference type="Pfam" id="PF13927">
    <property type="entry name" value="Ig_3"/>
    <property type="match status" value="11"/>
</dbReference>
<dbReference type="FunFam" id="2.20.100.10:FF:000007">
    <property type="entry name" value="Thrombospondin 1"/>
    <property type="match status" value="2"/>
</dbReference>
<dbReference type="InterPro" id="IPR000884">
    <property type="entry name" value="TSP1_rpt"/>
</dbReference>
<dbReference type="CDD" id="cd00054">
    <property type="entry name" value="EGF_CA"/>
    <property type="match status" value="8"/>
</dbReference>
<proteinExistence type="predicted"/>
<dbReference type="InterPro" id="IPR056475">
    <property type="entry name" value="GBD_Hemicentin/VWA7"/>
</dbReference>
<dbReference type="FunFam" id="2.60.40.10:FF:000186">
    <property type="entry name" value="Hemicentin 1"/>
    <property type="match status" value="2"/>
</dbReference>
<dbReference type="SMART" id="SM00682">
    <property type="entry name" value="G2F"/>
    <property type="match status" value="1"/>
</dbReference>
<evidence type="ECO:0000256" key="8">
    <source>
        <dbReference type="ARBA" id="ARBA00022837"/>
    </source>
</evidence>
<dbReference type="SMART" id="SM00406">
    <property type="entry name" value="IGv"/>
    <property type="match status" value="10"/>
</dbReference>
<dbReference type="Pfam" id="PF25106">
    <property type="entry name" value="VWA_4"/>
    <property type="match status" value="1"/>
</dbReference>
<dbReference type="InterPro" id="IPR013783">
    <property type="entry name" value="Ig-like_fold"/>
</dbReference>
<dbReference type="InterPro" id="IPR009017">
    <property type="entry name" value="GFP"/>
</dbReference>
<dbReference type="FunFam" id="2.60.40.10:FF:000503">
    <property type="entry name" value="Hemicentin 1"/>
    <property type="match status" value="2"/>
</dbReference>
<feature type="domain" description="Ig-like" evidence="15">
    <location>
        <begin position="1524"/>
        <end position="1612"/>
    </location>
</feature>
<feature type="disulfide bond" evidence="12">
    <location>
        <begin position="4435"/>
        <end position="4445"/>
    </location>
</feature>
<evidence type="ECO:0000256" key="12">
    <source>
        <dbReference type="PROSITE-ProRule" id="PRU00076"/>
    </source>
</evidence>
<feature type="domain" description="Ig-like" evidence="15">
    <location>
        <begin position="1711"/>
        <end position="1799"/>
    </location>
</feature>
<feature type="domain" description="Ig-like" evidence="15">
    <location>
        <begin position="1888"/>
        <end position="1974"/>
    </location>
</feature>
<dbReference type="InterPro" id="IPR036465">
    <property type="entry name" value="vWFA_dom_sf"/>
</dbReference>
<dbReference type="PROSITE" id="PS50835">
    <property type="entry name" value="IG_LIKE"/>
    <property type="match status" value="36"/>
</dbReference>
<feature type="domain" description="Ig-like" evidence="15">
    <location>
        <begin position="2256"/>
        <end position="2345"/>
    </location>
</feature>
<feature type="domain" description="EGF-like" evidence="14">
    <location>
        <begin position="4117"/>
        <end position="4156"/>
    </location>
</feature>
<keyword evidence="11" id="KW-0393">Immunoglobulin domain</keyword>
<feature type="domain" description="Ig-like" evidence="15">
    <location>
        <begin position="2728"/>
        <end position="2834"/>
    </location>
</feature>
<dbReference type="SMART" id="SM00209">
    <property type="entry name" value="TSP1"/>
    <property type="match status" value="2"/>
</dbReference>
<dbReference type="Pfam" id="PF12662">
    <property type="entry name" value="cEGF"/>
    <property type="match status" value="1"/>
</dbReference>
<dbReference type="GO" id="GO:0007399">
    <property type="term" value="P:nervous system development"/>
    <property type="evidence" value="ECO:0007669"/>
    <property type="project" value="UniProtKB-ARBA"/>
</dbReference>
<dbReference type="InterPro" id="IPR003599">
    <property type="entry name" value="Ig_sub"/>
</dbReference>
<feature type="domain" description="Ig-like" evidence="15">
    <location>
        <begin position="600"/>
        <end position="685"/>
    </location>
</feature>
<dbReference type="FunFam" id="2.60.40.10:FF:001223">
    <property type="entry name" value="Sidekick cell adhesion molecule 1"/>
    <property type="match status" value="1"/>
</dbReference>
<keyword evidence="5" id="KW-0716">Sensory transduction</keyword>
<dbReference type="InterPro" id="IPR036383">
    <property type="entry name" value="TSP1_rpt_sf"/>
</dbReference>
<evidence type="ECO:0000259" key="15">
    <source>
        <dbReference type="PROSITE" id="PS50835"/>
    </source>
</evidence>
<dbReference type="FunFam" id="3.40.50.410:FF:000032">
    <property type="entry name" value="Hemicentin 1"/>
    <property type="match status" value="1"/>
</dbReference>
<dbReference type="PROSITE" id="PS50026">
    <property type="entry name" value="EGF_3"/>
    <property type="match status" value="4"/>
</dbReference>
<evidence type="ECO:0000256" key="4">
    <source>
        <dbReference type="ARBA" id="ARBA00022536"/>
    </source>
</evidence>
<dbReference type="Gene3D" id="2.20.100.10">
    <property type="entry name" value="Thrombospondin type-1 (TSP1) repeat"/>
    <property type="match status" value="1"/>
</dbReference>
<accession>A0AAD1T0G1</accession>
<evidence type="ECO:0000313" key="18">
    <source>
        <dbReference type="Proteomes" id="UP001295444"/>
    </source>
</evidence>
<feature type="domain" description="EGF-like" evidence="14">
    <location>
        <begin position="4202"/>
        <end position="4239"/>
    </location>
</feature>
<dbReference type="InterPro" id="IPR007110">
    <property type="entry name" value="Ig-like_dom"/>
</dbReference>
<feature type="domain" description="Ig-like" evidence="15">
    <location>
        <begin position="1804"/>
        <end position="1883"/>
    </location>
</feature>
<dbReference type="PROSITE" id="PS01187">
    <property type="entry name" value="EGF_CA"/>
    <property type="match status" value="3"/>
</dbReference>
<feature type="domain" description="Ig-like" evidence="15">
    <location>
        <begin position="2442"/>
        <end position="2530"/>
    </location>
</feature>
<evidence type="ECO:0000256" key="7">
    <source>
        <dbReference type="ARBA" id="ARBA00022737"/>
    </source>
</evidence>
<keyword evidence="6 13" id="KW-0732">Signal</keyword>
<feature type="domain" description="Ig-like" evidence="15">
    <location>
        <begin position="422"/>
        <end position="506"/>
    </location>
</feature>
<feature type="domain" description="Ig-like" evidence="15">
    <location>
        <begin position="3212"/>
        <end position="3302"/>
    </location>
</feature>
<feature type="domain" description="Ig-like" evidence="15">
    <location>
        <begin position="3401"/>
        <end position="3489"/>
    </location>
</feature>
<keyword evidence="18" id="KW-1185">Reference proteome</keyword>
<dbReference type="Gene3D" id="2.40.155.10">
    <property type="entry name" value="Green fluorescent protein"/>
    <property type="match status" value="1"/>
</dbReference>
<feature type="domain" description="Ig-like" evidence="15">
    <location>
        <begin position="2631"/>
        <end position="2724"/>
    </location>
</feature>
<feature type="domain" description="Ig-like" evidence="15">
    <location>
        <begin position="3119"/>
        <end position="3195"/>
    </location>
</feature>
<dbReference type="SUPFAM" id="SSF54511">
    <property type="entry name" value="GFP-like"/>
    <property type="match status" value="1"/>
</dbReference>
<dbReference type="InterPro" id="IPR026823">
    <property type="entry name" value="cEGF"/>
</dbReference>
<dbReference type="InterPro" id="IPR056861">
    <property type="entry name" value="HMCN1-like_VWA"/>
</dbReference>
<feature type="domain" description="Ig-like" evidence="15">
    <location>
        <begin position="2350"/>
        <end position="2437"/>
    </location>
</feature>
<dbReference type="SUPFAM" id="SSF82895">
    <property type="entry name" value="TSP-1 type 1 repeat"/>
    <property type="match status" value="2"/>
</dbReference>
<feature type="domain" description="Ig-like" evidence="15">
    <location>
        <begin position="778"/>
        <end position="867"/>
    </location>
</feature>
<dbReference type="SMART" id="SM00409">
    <property type="entry name" value="IG"/>
    <property type="match status" value="36"/>
</dbReference>
<evidence type="ECO:0000256" key="6">
    <source>
        <dbReference type="ARBA" id="ARBA00022729"/>
    </source>
</evidence>
<keyword evidence="10" id="KW-0325">Glycoprotein</keyword>
<keyword evidence="3" id="KW-0272">Extracellular matrix</keyword>
<dbReference type="InterPro" id="IPR001881">
    <property type="entry name" value="EGF-like_Ca-bd_dom"/>
</dbReference>
<feature type="domain" description="Ig-like" evidence="15">
    <location>
        <begin position="2162"/>
        <end position="2251"/>
    </location>
</feature>
<reference evidence="17" key="1">
    <citation type="submission" date="2022-03" db="EMBL/GenBank/DDBJ databases">
        <authorList>
            <person name="Alioto T."/>
            <person name="Alioto T."/>
            <person name="Gomez Garrido J."/>
        </authorList>
    </citation>
    <scope>NUCLEOTIDE SEQUENCE</scope>
</reference>
<dbReference type="Pfam" id="PF00090">
    <property type="entry name" value="TSP_1"/>
    <property type="match status" value="2"/>
</dbReference>
<dbReference type="PROSITE" id="PS50092">
    <property type="entry name" value="TSP1"/>
    <property type="match status" value="2"/>
</dbReference>
<protein>
    <submittedName>
        <fullName evidence="17">Hemicentin-2</fullName>
    </submittedName>
</protein>
<dbReference type="FunFam" id="2.10.25.10:FF:000240">
    <property type="entry name" value="Vitamin K-dependent protein S"/>
    <property type="match status" value="1"/>
</dbReference>
<dbReference type="Pfam" id="PF07474">
    <property type="entry name" value="G2F"/>
    <property type="match status" value="1"/>
</dbReference>
<evidence type="ECO:0000256" key="13">
    <source>
        <dbReference type="SAM" id="SignalP"/>
    </source>
</evidence>
<dbReference type="CDD" id="cd00096">
    <property type="entry name" value="Ig"/>
    <property type="match status" value="10"/>
</dbReference>
<dbReference type="Pfam" id="PF23560">
    <property type="entry name" value="GBD_Hemicentin"/>
    <property type="match status" value="1"/>
</dbReference>
<comment type="subcellular location">
    <subcellularLocation>
        <location evidence="1">Secreted</location>
        <location evidence="1">Extracellular space</location>
        <location evidence="1">Extracellular matrix</location>
    </subcellularLocation>
</comment>
<dbReference type="CDD" id="cd00198">
    <property type="entry name" value="vWFA"/>
    <property type="match status" value="1"/>
</dbReference>
<feature type="domain" description="Ig-like" evidence="15">
    <location>
        <begin position="1979"/>
        <end position="2066"/>
    </location>
</feature>
<evidence type="ECO:0000256" key="1">
    <source>
        <dbReference type="ARBA" id="ARBA00004498"/>
    </source>
</evidence>